<evidence type="ECO:0000256" key="4">
    <source>
        <dbReference type="ARBA" id="ARBA00022833"/>
    </source>
</evidence>
<dbReference type="GO" id="GO:0004022">
    <property type="term" value="F:alcohol dehydrogenase (NAD+) activity"/>
    <property type="evidence" value="ECO:0007669"/>
    <property type="project" value="UniProtKB-EC"/>
</dbReference>
<organism evidence="7 8">
    <name type="scientific">Brachybacterium paraconglomeratum</name>
    <dbReference type="NCBI Taxonomy" id="173362"/>
    <lineage>
        <taxon>Bacteria</taxon>
        <taxon>Bacillati</taxon>
        <taxon>Actinomycetota</taxon>
        <taxon>Actinomycetes</taxon>
        <taxon>Micrococcales</taxon>
        <taxon>Dermabacteraceae</taxon>
        <taxon>Brachybacterium</taxon>
    </lineage>
</organism>
<evidence type="ECO:0000256" key="5">
    <source>
        <dbReference type="ARBA" id="ARBA00023002"/>
    </source>
</evidence>
<dbReference type="PANTHER" id="PTHR42940">
    <property type="entry name" value="ALCOHOL DEHYDROGENASE 1-RELATED"/>
    <property type="match status" value="1"/>
</dbReference>
<evidence type="ECO:0000313" key="7">
    <source>
        <dbReference type="EMBL" id="HJF49725.1"/>
    </source>
</evidence>
<dbReference type="EC" id="1.1.1.1" evidence="2"/>
<feature type="domain" description="Alcohol dehydrogenase-like C-terminal" evidence="6">
    <location>
        <begin position="3"/>
        <end position="73"/>
    </location>
</feature>
<dbReference type="Gene3D" id="3.40.50.720">
    <property type="entry name" value="NAD(P)-binding Rossmann-like Domain"/>
    <property type="match status" value="1"/>
</dbReference>
<evidence type="ECO:0000256" key="2">
    <source>
        <dbReference type="ARBA" id="ARBA00013190"/>
    </source>
</evidence>
<dbReference type="InterPro" id="IPR013149">
    <property type="entry name" value="ADH-like_C"/>
</dbReference>
<protein>
    <recommendedName>
        <fullName evidence="2">alcohol dehydrogenase</fullName>
        <ecNumber evidence="2">1.1.1.1</ecNumber>
    </recommendedName>
</protein>
<keyword evidence="4" id="KW-0862">Zinc</keyword>
<dbReference type="PANTHER" id="PTHR42940:SF8">
    <property type="entry name" value="VACUOLAR PROTEIN SORTING-ASSOCIATED PROTEIN 11"/>
    <property type="match status" value="1"/>
</dbReference>
<dbReference type="AlphaFoldDB" id="A0A921GMW8"/>
<keyword evidence="5" id="KW-0560">Oxidoreductase</keyword>
<accession>A0A921GMW8</accession>
<reference evidence="7" key="1">
    <citation type="journal article" date="2021" name="PeerJ">
        <title>Extensive microbial diversity within the chicken gut microbiome revealed by metagenomics and culture.</title>
        <authorList>
            <person name="Gilroy R."/>
            <person name="Ravi A."/>
            <person name="Getino M."/>
            <person name="Pursley I."/>
            <person name="Horton D.L."/>
            <person name="Alikhan N.F."/>
            <person name="Baker D."/>
            <person name="Gharbi K."/>
            <person name="Hall N."/>
            <person name="Watson M."/>
            <person name="Adriaenssens E.M."/>
            <person name="Foster-Nyarko E."/>
            <person name="Jarju S."/>
            <person name="Secka A."/>
            <person name="Antonio M."/>
            <person name="Oren A."/>
            <person name="Chaudhuri R.R."/>
            <person name="La Ragione R."/>
            <person name="Hildebrand F."/>
            <person name="Pallen M.J."/>
        </authorList>
    </citation>
    <scope>NUCLEOTIDE SEQUENCE</scope>
    <source>
        <strain evidence="7">1647</strain>
    </source>
</reference>
<dbReference type="EMBL" id="DYWO01000238">
    <property type="protein sequence ID" value="HJF49725.1"/>
    <property type="molecule type" value="Genomic_DNA"/>
</dbReference>
<dbReference type="Gene3D" id="3.90.180.10">
    <property type="entry name" value="Medium-chain alcohol dehydrogenases, catalytic domain"/>
    <property type="match status" value="1"/>
</dbReference>
<reference evidence="7" key="2">
    <citation type="submission" date="2021-09" db="EMBL/GenBank/DDBJ databases">
        <authorList>
            <person name="Gilroy R."/>
        </authorList>
    </citation>
    <scope>NUCLEOTIDE SEQUENCE</scope>
    <source>
        <strain evidence="7">1647</strain>
    </source>
</reference>
<feature type="non-terminal residue" evidence="7">
    <location>
        <position position="1"/>
    </location>
</feature>
<sequence length="109" mass="11778">VGGSHGVLVTAVHHKAFGQAIGMTRRGGTIVFNGLPPGDFPAPIFDIVLKGLTIRGSIVGTRQDLAEAIEFYAAGKIHPTYSRRSLEDINQIFGEMREGKIDGRVVIEY</sequence>
<dbReference type="SUPFAM" id="SSF51735">
    <property type="entry name" value="NAD(P)-binding Rossmann-fold domains"/>
    <property type="match status" value="1"/>
</dbReference>
<evidence type="ECO:0000256" key="3">
    <source>
        <dbReference type="ARBA" id="ARBA00022723"/>
    </source>
</evidence>
<comment type="caution">
    <text evidence="7">The sequence shown here is derived from an EMBL/GenBank/DDBJ whole genome shotgun (WGS) entry which is preliminary data.</text>
</comment>
<gene>
    <name evidence="7" type="ORF">K8W24_07985</name>
</gene>
<keyword evidence="3" id="KW-0479">Metal-binding</keyword>
<dbReference type="Proteomes" id="UP000775129">
    <property type="component" value="Unassembled WGS sequence"/>
</dbReference>
<dbReference type="InterPro" id="IPR036291">
    <property type="entry name" value="NAD(P)-bd_dom_sf"/>
</dbReference>
<proteinExistence type="predicted"/>
<evidence type="ECO:0000259" key="6">
    <source>
        <dbReference type="Pfam" id="PF00107"/>
    </source>
</evidence>
<name>A0A921GMW8_9MICO</name>
<evidence type="ECO:0000256" key="1">
    <source>
        <dbReference type="ARBA" id="ARBA00001947"/>
    </source>
</evidence>
<dbReference type="Pfam" id="PF00107">
    <property type="entry name" value="ADH_zinc_N"/>
    <property type="match status" value="1"/>
</dbReference>
<comment type="cofactor">
    <cofactor evidence="1">
        <name>Zn(2+)</name>
        <dbReference type="ChEBI" id="CHEBI:29105"/>
    </cofactor>
</comment>
<dbReference type="GO" id="GO:0046872">
    <property type="term" value="F:metal ion binding"/>
    <property type="evidence" value="ECO:0007669"/>
    <property type="project" value="UniProtKB-KW"/>
</dbReference>
<evidence type="ECO:0000313" key="8">
    <source>
        <dbReference type="Proteomes" id="UP000775129"/>
    </source>
</evidence>